<evidence type="ECO:0000313" key="3">
    <source>
        <dbReference type="EMBL" id="MDH0702116.1"/>
    </source>
</evidence>
<dbReference type="SUPFAM" id="SSF51556">
    <property type="entry name" value="Metallo-dependent hydrolases"/>
    <property type="match status" value="1"/>
</dbReference>
<dbReference type="GO" id="GO:0016787">
    <property type="term" value="F:hydrolase activity"/>
    <property type="evidence" value="ECO:0007669"/>
    <property type="project" value="InterPro"/>
</dbReference>
<accession>A0AA42ILR5</accession>
<dbReference type="EMBL" id="JAOCDH010000011">
    <property type="protein sequence ID" value="MDH0702116.1"/>
    <property type="molecule type" value="Genomic_DNA"/>
</dbReference>
<feature type="domain" description="Amidohydrolase-related" evidence="2">
    <location>
        <begin position="79"/>
        <end position="374"/>
    </location>
</feature>
<dbReference type="GO" id="GO:0019748">
    <property type="term" value="P:secondary metabolic process"/>
    <property type="evidence" value="ECO:0007669"/>
    <property type="project" value="TreeGrafter"/>
</dbReference>
<protein>
    <submittedName>
        <fullName evidence="3">Amidohydrolase</fullName>
    </submittedName>
</protein>
<sequence>MKLDDLILVSVDDHIVEPPTMFEQHLTTAQKAFAPKVLKDKNGADYWLFEGRRAGNIGLNAVVGRLREEYGCEPISFDQMRKGAWDIHARIDDMNANGLLASLNFPSVVTFDGSLFHQFNNKQNALALLQAYNDWHIDEWCGSYPGRNIPNAIVPYWDINATVAEIKRVVAKGCHAISFSDNPSLKGQPSIHDAHWEPLWKVCAENKVVINIHIGSGAQAPHASMNSPIDAWIITMPISIVNSAADWLHLKALHRYPDLKISLSEGGIGWIPYFLERADFVHEHHKAWTYADFGNKKPSDVFREHFQTCFIDDRFGLKNLDEIGEDNVSYECDYPHSDTVWPESADMLLASLDGLSDRAIDKITHGNALRLYNFDAFGKMGGRDKCTVGALRALAQNVDTEPKSYGGPAPLAEGEVRRRVTSGDIIKMFTAVGKADGQIMAEEEA</sequence>
<name>A0AA42ILR5_9GAMM</name>
<reference evidence="3" key="1">
    <citation type="submission" date="2022-09" db="EMBL/GenBank/DDBJ databases">
        <title>Intensive care unit water sources are persistently colonized with multi-drug resistant bacteria and are the site of extensive horizontal gene transfer of antibiotic resistance genes.</title>
        <authorList>
            <person name="Diorio-Toth L."/>
        </authorList>
    </citation>
    <scope>NUCLEOTIDE SEQUENCE</scope>
    <source>
        <strain evidence="3">GD03863</strain>
    </source>
</reference>
<dbReference type="InterPro" id="IPR032466">
    <property type="entry name" value="Metal_Hydrolase"/>
</dbReference>
<organism evidence="3 4">
    <name type="scientific">Ectopseudomonas toyotomiensis</name>
    <dbReference type="NCBI Taxonomy" id="554344"/>
    <lineage>
        <taxon>Bacteria</taxon>
        <taxon>Pseudomonadati</taxon>
        <taxon>Pseudomonadota</taxon>
        <taxon>Gammaproteobacteria</taxon>
        <taxon>Pseudomonadales</taxon>
        <taxon>Pseudomonadaceae</taxon>
        <taxon>Ectopseudomonas</taxon>
    </lineage>
</organism>
<comment type="caution">
    <text evidence="3">The sequence shown here is derived from an EMBL/GenBank/DDBJ whole genome shotgun (WGS) entry which is preliminary data.</text>
</comment>
<dbReference type="PANTHER" id="PTHR21240">
    <property type="entry name" value="2-AMINO-3-CARBOXYLMUCONATE-6-SEMIALDEHYDE DECARBOXYLASE"/>
    <property type="match status" value="1"/>
</dbReference>
<dbReference type="GO" id="GO:0016831">
    <property type="term" value="F:carboxy-lyase activity"/>
    <property type="evidence" value="ECO:0007669"/>
    <property type="project" value="InterPro"/>
</dbReference>
<keyword evidence="1" id="KW-0456">Lyase</keyword>
<evidence type="ECO:0000313" key="4">
    <source>
        <dbReference type="Proteomes" id="UP001161137"/>
    </source>
</evidence>
<dbReference type="InterPro" id="IPR032465">
    <property type="entry name" value="ACMSD"/>
</dbReference>
<dbReference type="Gene3D" id="3.20.20.140">
    <property type="entry name" value="Metal-dependent hydrolases"/>
    <property type="match status" value="1"/>
</dbReference>
<gene>
    <name evidence="3" type="ORF">N5D41_11525</name>
</gene>
<dbReference type="Pfam" id="PF04909">
    <property type="entry name" value="Amidohydro_2"/>
    <property type="match status" value="1"/>
</dbReference>
<evidence type="ECO:0000256" key="1">
    <source>
        <dbReference type="ARBA" id="ARBA00023239"/>
    </source>
</evidence>
<dbReference type="GeneID" id="83644001"/>
<dbReference type="AlphaFoldDB" id="A0AA42ILR5"/>
<dbReference type="InterPro" id="IPR006680">
    <property type="entry name" value="Amidohydro-rel"/>
</dbReference>
<dbReference type="Proteomes" id="UP001161137">
    <property type="component" value="Unassembled WGS sequence"/>
</dbReference>
<proteinExistence type="predicted"/>
<dbReference type="PANTHER" id="PTHR21240:SF28">
    <property type="entry name" value="ISO-OROTATE DECARBOXYLASE (EUROFUNG)"/>
    <property type="match status" value="1"/>
</dbReference>
<dbReference type="RefSeq" id="WP_100549903.1">
    <property type="nucleotide sequence ID" value="NZ_JACFYY010000012.1"/>
</dbReference>
<dbReference type="GO" id="GO:0005737">
    <property type="term" value="C:cytoplasm"/>
    <property type="evidence" value="ECO:0007669"/>
    <property type="project" value="TreeGrafter"/>
</dbReference>
<evidence type="ECO:0000259" key="2">
    <source>
        <dbReference type="Pfam" id="PF04909"/>
    </source>
</evidence>